<name>A0ABW3T9E8_9CAUL</name>
<dbReference type="InterPro" id="IPR000182">
    <property type="entry name" value="GNAT_dom"/>
</dbReference>
<evidence type="ECO:0000256" key="2">
    <source>
        <dbReference type="ARBA" id="ARBA00023315"/>
    </source>
</evidence>
<comment type="caution">
    <text evidence="4">The sequence shown here is derived from an EMBL/GenBank/DDBJ whole genome shotgun (WGS) entry which is preliminary data.</text>
</comment>
<evidence type="ECO:0000256" key="1">
    <source>
        <dbReference type="ARBA" id="ARBA00022679"/>
    </source>
</evidence>
<feature type="domain" description="N-acetyltransferase" evidence="3">
    <location>
        <begin position="3"/>
        <end position="165"/>
    </location>
</feature>
<accession>A0ABW3T9E8</accession>
<dbReference type="Pfam" id="PF00583">
    <property type="entry name" value="Acetyltransf_1"/>
    <property type="match status" value="1"/>
</dbReference>
<dbReference type="EC" id="2.3.-.-" evidence="4"/>
<organism evidence="4 5">
    <name type="scientific">Phenylobacterium conjunctum</name>
    <dbReference type="NCBI Taxonomy" id="1298959"/>
    <lineage>
        <taxon>Bacteria</taxon>
        <taxon>Pseudomonadati</taxon>
        <taxon>Pseudomonadota</taxon>
        <taxon>Alphaproteobacteria</taxon>
        <taxon>Caulobacterales</taxon>
        <taxon>Caulobacteraceae</taxon>
        <taxon>Phenylobacterium</taxon>
    </lineage>
</organism>
<reference evidence="5" key="1">
    <citation type="journal article" date="2019" name="Int. J. Syst. Evol. Microbiol.">
        <title>The Global Catalogue of Microorganisms (GCM) 10K type strain sequencing project: providing services to taxonomists for standard genome sequencing and annotation.</title>
        <authorList>
            <consortium name="The Broad Institute Genomics Platform"/>
            <consortium name="The Broad Institute Genome Sequencing Center for Infectious Disease"/>
            <person name="Wu L."/>
            <person name="Ma J."/>
        </authorList>
    </citation>
    <scope>NUCLEOTIDE SEQUENCE [LARGE SCALE GENOMIC DNA]</scope>
    <source>
        <strain evidence="5">CCUG 55074</strain>
    </source>
</reference>
<dbReference type="EMBL" id="JBHTLQ010000086">
    <property type="protein sequence ID" value="MFD1192866.1"/>
    <property type="molecule type" value="Genomic_DNA"/>
</dbReference>
<evidence type="ECO:0000259" key="3">
    <source>
        <dbReference type="PROSITE" id="PS51186"/>
    </source>
</evidence>
<gene>
    <name evidence="4" type="ORF">ACFQ27_19915</name>
</gene>
<keyword evidence="1 4" id="KW-0808">Transferase</keyword>
<keyword evidence="5" id="KW-1185">Reference proteome</keyword>
<sequence length="174" mass="18929">MPALIFPAGPADAEDLARVHVAAWRESYRGLIPDAYLDRMDEAAHARRFLTDLTRSGDHAATLAAADRGGLIGYASGGPSRRKVAGEAEVHTLYVRVTAQRLGVGRGLLTGMARIFADQGARSLMISTLRDNLPARRFYERMGGRAEAPRQEHGPGGLLYEVAYVWPELSTLVD</sequence>
<proteinExistence type="predicted"/>
<dbReference type="SUPFAM" id="SSF55729">
    <property type="entry name" value="Acyl-CoA N-acyltransferases (Nat)"/>
    <property type="match status" value="1"/>
</dbReference>
<dbReference type="RefSeq" id="WP_377354805.1">
    <property type="nucleotide sequence ID" value="NZ_JBHTLQ010000086.1"/>
</dbReference>
<dbReference type="PROSITE" id="PS51186">
    <property type="entry name" value="GNAT"/>
    <property type="match status" value="1"/>
</dbReference>
<keyword evidence="2 4" id="KW-0012">Acyltransferase</keyword>
<dbReference type="PANTHER" id="PTHR43877">
    <property type="entry name" value="AMINOALKYLPHOSPHONATE N-ACETYLTRANSFERASE-RELATED-RELATED"/>
    <property type="match status" value="1"/>
</dbReference>
<protein>
    <submittedName>
        <fullName evidence="4">GNAT family N-acetyltransferase</fullName>
        <ecNumber evidence="4">2.3.-.-</ecNumber>
    </submittedName>
</protein>
<dbReference type="Proteomes" id="UP001597216">
    <property type="component" value="Unassembled WGS sequence"/>
</dbReference>
<dbReference type="InterPro" id="IPR050832">
    <property type="entry name" value="Bact_Acetyltransf"/>
</dbReference>
<evidence type="ECO:0000313" key="5">
    <source>
        <dbReference type="Proteomes" id="UP001597216"/>
    </source>
</evidence>
<evidence type="ECO:0000313" key="4">
    <source>
        <dbReference type="EMBL" id="MFD1192866.1"/>
    </source>
</evidence>
<dbReference type="InterPro" id="IPR016181">
    <property type="entry name" value="Acyl_CoA_acyltransferase"/>
</dbReference>
<dbReference type="Gene3D" id="3.40.630.30">
    <property type="match status" value="1"/>
</dbReference>
<dbReference type="GO" id="GO:0016746">
    <property type="term" value="F:acyltransferase activity"/>
    <property type="evidence" value="ECO:0007669"/>
    <property type="project" value="UniProtKB-KW"/>
</dbReference>
<dbReference type="CDD" id="cd04301">
    <property type="entry name" value="NAT_SF"/>
    <property type="match status" value="1"/>
</dbReference>